<dbReference type="EMBL" id="KQ460968">
    <property type="protein sequence ID" value="KPJ10210.1"/>
    <property type="molecule type" value="Genomic_DNA"/>
</dbReference>
<dbReference type="InterPro" id="IPR037545">
    <property type="entry name" value="DENN_FNIP1/2"/>
</dbReference>
<evidence type="ECO:0000259" key="4">
    <source>
        <dbReference type="PROSITE" id="PS51836"/>
    </source>
</evidence>
<dbReference type="InParanoid" id="A0A0N1I7K6"/>
<dbReference type="PROSITE" id="PS51836">
    <property type="entry name" value="DENN_FNIP12"/>
    <property type="match status" value="1"/>
</dbReference>
<dbReference type="Pfam" id="PF14638">
    <property type="entry name" value="FNIP_C"/>
    <property type="match status" value="1"/>
</dbReference>
<feature type="region of interest" description="Disordered" evidence="3">
    <location>
        <begin position="319"/>
        <end position="339"/>
    </location>
</feature>
<reference evidence="5 6" key="1">
    <citation type="journal article" date="2015" name="Nat. Commun.">
        <title>Outbred genome sequencing and CRISPR/Cas9 gene editing in butterflies.</title>
        <authorList>
            <person name="Li X."/>
            <person name="Fan D."/>
            <person name="Zhang W."/>
            <person name="Liu G."/>
            <person name="Zhang L."/>
            <person name="Zhao L."/>
            <person name="Fang X."/>
            <person name="Chen L."/>
            <person name="Dong Y."/>
            <person name="Chen Y."/>
            <person name="Ding Y."/>
            <person name="Zhao R."/>
            <person name="Feng M."/>
            <person name="Zhu Y."/>
            <person name="Feng Y."/>
            <person name="Jiang X."/>
            <person name="Zhu D."/>
            <person name="Xiang H."/>
            <person name="Feng X."/>
            <person name="Li S."/>
            <person name="Wang J."/>
            <person name="Zhang G."/>
            <person name="Kronforst M.R."/>
            <person name="Wang W."/>
        </authorList>
    </citation>
    <scope>NUCLEOTIDE SEQUENCE [LARGE SCALE GENOMIC DNA]</scope>
    <source>
        <strain evidence="5">Ya'a_city_454_Pm</strain>
        <tissue evidence="5">Whole body</tissue>
    </source>
</reference>
<evidence type="ECO:0000256" key="2">
    <source>
        <dbReference type="ARBA" id="ARBA00022490"/>
    </source>
</evidence>
<feature type="compositionally biased region" description="Polar residues" evidence="3">
    <location>
        <begin position="706"/>
        <end position="728"/>
    </location>
</feature>
<dbReference type="STRING" id="76193.A0A0N1I7K6"/>
<dbReference type="GO" id="GO:0005737">
    <property type="term" value="C:cytoplasm"/>
    <property type="evidence" value="ECO:0007669"/>
    <property type="project" value="UniProtKB-SubCell"/>
</dbReference>
<keyword evidence="2" id="KW-0963">Cytoplasm</keyword>
<dbReference type="PANTHER" id="PTHR21634">
    <property type="entry name" value="RE13835P"/>
    <property type="match status" value="1"/>
</dbReference>
<dbReference type="Pfam" id="PF14637">
    <property type="entry name" value="FNIP_M"/>
    <property type="match status" value="1"/>
</dbReference>
<dbReference type="PANTHER" id="PTHR21634:SF9">
    <property type="entry name" value="RE13835P"/>
    <property type="match status" value="1"/>
</dbReference>
<dbReference type="Pfam" id="PF14636">
    <property type="entry name" value="FNIP_N"/>
    <property type="match status" value="2"/>
</dbReference>
<dbReference type="InterPro" id="IPR028086">
    <property type="entry name" value="FNIP_C_dom"/>
</dbReference>
<dbReference type="Proteomes" id="UP000053240">
    <property type="component" value="Unassembled WGS sequence"/>
</dbReference>
<sequence>MALLDKIFSTKRKLDYVDRGSRNWARSCEITPEQVRLLLFKECDWRGRKVLFDSSTIERIPADKNGKPDQHQKYDKQCIVEVANGYSYVYKGPAADANVLGDMIFGAVAMNFKNVSLKIHIMNDPKSSKSLGLKLSYSSVQGITYYKYKGPAADASVLGDMIFGAVAMNFKNVSLKIHIMNDPKRFMCTKVFCVPMSRRISRVERKTSETNNNVVRNSSTPLNVPSWRGEEVSLSFSIDRGDSGFYSEQSPYSSVGSNFEHYSMYDAGDRSNTQEELSFICPPGRKLSVSSTGSWQRRTFQSMATRFDLGGSSFLSVPTNTTSSDSQMYKNSTTSGTSDSLLSATSGVAPRRNKLGLALLITVPDSSDMDFIRRCVEHSPQLQALVCRLRAATMAAGAGGNFVSTLHTAAVDAARWLSDLMYGPRLQSSWLSLLSCEPRICAKQSECLLSDICAVLKVADTKDTNFFISTLVSNVLTHHLGWVTTVSPYDAITLAGAQAKPAAKECRRPYNALWAQLGDLCGSIGCPPRAARTIIAGTTNAHFINKLLTVLTYFVRCGDVTRTDFAYEHCDYQESKVKCVNVAPNSGLGGSESCGSSAGRLKSPDSLKLPSFNTQNSGSSVSTLVSSEVSLKRSATLSNFNDKLSIASEPAICSQKSVGGMRRNPTVLISLKGSDSSLDSSGSDLESENKVVFVLGDDEKLVGLKNKSNGGRSVKKSSNVNNEPVPSAQETCARGQDICTQDSSCGADSPTKCCRQTLQHSKPIKHSGFKFEFDKYPQIVTNYMKSKNLEILDRHYIGKPGNLKLDNFQFDPTIVPPIQEERCDTCYKCQLMESLLQTPTNASEMEYMNDMPRQSEPQVAKEVIVGDEQREMSPKTFVRKRKENTIIVDLRSASDNPRPAPVPRFRQRVEKPKELVDVKRVLEFPLPSICCRSDQCQMRSGFDASLLGGVTEHYIPDLILQGTISSPKSWETELRRDLDLTSYLNKTLDTPMQAVAIIGDTNTWEVRVVGRDCGWGGLSPLVGGMLDALPLMRHAKVPAYQCIQYLEGKLRELCVLSKTLADLLMTTDFCDIASLTKTLNIDVNDVPLLLAVATTHTPQLANRYGISYRSLILVCFL</sequence>
<organism evidence="5 6">
    <name type="scientific">Papilio machaon</name>
    <name type="common">Old World swallowtail butterfly</name>
    <dbReference type="NCBI Taxonomy" id="76193"/>
    <lineage>
        <taxon>Eukaryota</taxon>
        <taxon>Metazoa</taxon>
        <taxon>Ecdysozoa</taxon>
        <taxon>Arthropoda</taxon>
        <taxon>Hexapoda</taxon>
        <taxon>Insecta</taxon>
        <taxon>Pterygota</taxon>
        <taxon>Neoptera</taxon>
        <taxon>Endopterygota</taxon>
        <taxon>Lepidoptera</taxon>
        <taxon>Glossata</taxon>
        <taxon>Ditrysia</taxon>
        <taxon>Papilionoidea</taxon>
        <taxon>Papilionidae</taxon>
        <taxon>Papilioninae</taxon>
        <taxon>Papilio</taxon>
    </lineage>
</organism>
<dbReference type="GO" id="GO:0042030">
    <property type="term" value="F:ATPase inhibitor activity"/>
    <property type="evidence" value="ECO:0007669"/>
    <property type="project" value="TreeGrafter"/>
</dbReference>
<feature type="compositionally biased region" description="Polar residues" evidence="3">
    <location>
        <begin position="319"/>
        <end position="331"/>
    </location>
</feature>
<protein>
    <submittedName>
        <fullName evidence="5">Folliculin-interacting protein 1</fullName>
    </submittedName>
</protein>
<feature type="domain" description="UDENN FNIP1/2-type" evidence="4">
    <location>
        <begin position="30"/>
        <end position="1096"/>
    </location>
</feature>
<dbReference type="GO" id="GO:0051087">
    <property type="term" value="F:protein-folding chaperone binding"/>
    <property type="evidence" value="ECO:0007669"/>
    <property type="project" value="TreeGrafter"/>
</dbReference>
<evidence type="ECO:0000313" key="5">
    <source>
        <dbReference type="EMBL" id="KPJ10210.1"/>
    </source>
</evidence>
<evidence type="ECO:0000256" key="1">
    <source>
        <dbReference type="ARBA" id="ARBA00004496"/>
    </source>
</evidence>
<dbReference type="FunCoup" id="A0A0N1I7K6">
    <property type="interactions" value="1074"/>
</dbReference>
<name>A0A0N1I7K6_PAPMA</name>
<evidence type="ECO:0000313" key="6">
    <source>
        <dbReference type="Proteomes" id="UP000053240"/>
    </source>
</evidence>
<comment type="subcellular location">
    <subcellularLocation>
        <location evidence="1">Cytoplasm</location>
    </subcellularLocation>
</comment>
<gene>
    <name evidence="5" type="ORF">RR48_03386</name>
</gene>
<dbReference type="InterPro" id="IPR028085">
    <property type="entry name" value="FNIP_mid_dom"/>
</dbReference>
<proteinExistence type="predicted"/>
<feature type="region of interest" description="Disordered" evidence="3">
    <location>
        <begin position="705"/>
        <end position="728"/>
    </location>
</feature>
<dbReference type="AlphaFoldDB" id="A0A0N1I7K6"/>
<dbReference type="InterPro" id="IPR028084">
    <property type="entry name" value="FNIP_N_dom"/>
</dbReference>
<evidence type="ECO:0000256" key="3">
    <source>
        <dbReference type="SAM" id="MobiDB-lite"/>
    </source>
</evidence>
<accession>A0A0N1I7K6</accession>
<keyword evidence="6" id="KW-1185">Reference proteome</keyword>